<dbReference type="eggNOG" id="COG2132">
    <property type="taxonomic scope" value="Bacteria"/>
</dbReference>
<name>C7Q3H0_CATAD</name>
<feature type="compositionally biased region" description="Basic and acidic residues" evidence="1">
    <location>
        <begin position="222"/>
        <end position="231"/>
    </location>
</feature>
<dbReference type="Proteomes" id="UP000000851">
    <property type="component" value="Chromosome"/>
</dbReference>
<sequence precursor="true">MLRRLGTACLALACPLVGSAVATADDVLPASPKTVTTDARCQQSLTPTCLAHLSVKQGGQPAASAAHSSSPAPSPPTCYYKQDFTYPIPASMQTSGGPTEMSVQEQECPKGAGQVGLPLKFTPVSAAAPVTDVRALVDEASKAMRIPAPQLSLSPDAASTEFVGVPVWAWIPSSEWVPKSVSVSAGGVSLTMTATPEFAAWSMGDGGSVTCRSAGTPYPAPREPKPPERSPDCGYTYTAPSSSAPGGYFPVSVTTHWKVAWSTTTGLADTEPELTASSSLRLRVSEIQALVMRVQP</sequence>
<evidence type="ECO:0000256" key="1">
    <source>
        <dbReference type="SAM" id="MobiDB-lite"/>
    </source>
</evidence>
<evidence type="ECO:0000256" key="2">
    <source>
        <dbReference type="SAM" id="SignalP"/>
    </source>
</evidence>
<dbReference type="AlphaFoldDB" id="C7Q3H0"/>
<dbReference type="KEGG" id="cai:Caci_6897"/>
<protein>
    <recommendedName>
        <fullName evidence="5">ATP/GTP-binding protein</fullName>
    </recommendedName>
</protein>
<gene>
    <name evidence="3" type="ordered locus">Caci_6897</name>
</gene>
<proteinExistence type="predicted"/>
<evidence type="ECO:0000313" key="3">
    <source>
        <dbReference type="EMBL" id="ACU75735.1"/>
    </source>
</evidence>
<organism evidence="3 4">
    <name type="scientific">Catenulispora acidiphila (strain DSM 44928 / JCM 14897 / NBRC 102108 / NRRL B-24433 / ID139908)</name>
    <dbReference type="NCBI Taxonomy" id="479433"/>
    <lineage>
        <taxon>Bacteria</taxon>
        <taxon>Bacillati</taxon>
        <taxon>Actinomycetota</taxon>
        <taxon>Actinomycetes</taxon>
        <taxon>Catenulisporales</taxon>
        <taxon>Catenulisporaceae</taxon>
        <taxon>Catenulispora</taxon>
    </lineage>
</organism>
<keyword evidence="4" id="KW-1185">Reference proteome</keyword>
<dbReference type="InParanoid" id="C7Q3H0"/>
<dbReference type="STRING" id="479433.Caci_6897"/>
<keyword evidence="2" id="KW-0732">Signal</keyword>
<dbReference type="HOGENOM" id="CLU_939059_0_0_11"/>
<accession>C7Q3H0</accession>
<feature type="region of interest" description="Disordered" evidence="1">
    <location>
        <begin position="212"/>
        <end position="237"/>
    </location>
</feature>
<feature type="chain" id="PRO_5002982489" description="ATP/GTP-binding protein" evidence="2">
    <location>
        <begin position="25"/>
        <end position="296"/>
    </location>
</feature>
<dbReference type="EMBL" id="CP001700">
    <property type="protein sequence ID" value="ACU75735.1"/>
    <property type="molecule type" value="Genomic_DNA"/>
</dbReference>
<reference evidence="3 4" key="1">
    <citation type="journal article" date="2009" name="Stand. Genomic Sci.">
        <title>Complete genome sequence of Catenulispora acidiphila type strain (ID 139908).</title>
        <authorList>
            <person name="Copeland A."/>
            <person name="Lapidus A."/>
            <person name="Glavina Del Rio T."/>
            <person name="Nolan M."/>
            <person name="Lucas S."/>
            <person name="Chen F."/>
            <person name="Tice H."/>
            <person name="Cheng J.F."/>
            <person name="Bruce D."/>
            <person name="Goodwin L."/>
            <person name="Pitluck S."/>
            <person name="Mikhailova N."/>
            <person name="Pati A."/>
            <person name="Ivanova N."/>
            <person name="Mavromatis K."/>
            <person name="Chen A."/>
            <person name="Palaniappan K."/>
            <person name="Chain P."/>
            <person name="Land M."/>
            <person name="Hauser L."/>
            <person name="Chang Y.J."/>
            <person name="Jeffries C.D."/>
            <person name="Chertkov O."/>
            <person name="Brettin T."/>
            <person name="Detter J.C."/>
            <person name="Han C."/>
            <person name="Ali Z."/>
            <person name="Tindall B.J."/>
            <person name="Goker M."/>
            <person name="Bristow J."/>
            <person name="Eisen J.A."/>
            <person name="Markowitz V."/>
            <person name="Hugenholtz P."/>
            <person name="Kyrpides N.C."/>
            <person name="Klenk H.P."/>
        </authorList>
    </citation>
    <scope>NUCLEOTIDE SEQUENCE [LARGE SCALE GENOMIC DNA]</scope>
    <source>
        <strain evidence="4">DSM 44928 / JCM 14897 / NBRC 102108 / NRRL B-24433 / ID139908</strain>
    </source>
</reference>
<feature type="signal peptide" evidence="2">
    <location>
        <begin position="1"/>
        <end position="24"/>
    </location>
</feature>
<evidence type="ECO:0000313" key="4">
    <source>
        <dbReference type="Proteomes" id="UP000000851"/>
    </source>
</evidence>
<evidence type="ECO:0008006" key="5">
    <source>
        <dbReference type="Google" id="ProtNLM"/>
    </source>
</evidence>